<evidence type="ECO:0000256" key="3">
    <source>
        <dbReference type="ARBA" id="ARBA00021130"/>
    </source>
</evidence>
<keyword evidence="6 9" id="KW-0560">Oxidoreductase</keyword>
<dbReference type="GO" id="GO:0005737">
    <property type="term" value="C:cytoplasm"/>
    <property type="evidence" value="ECO:0007669"/>
    <property type="project" value="TreeGrafter"/>
</dbReference>
<evidence type="ECO:0000313" key="11">
    <source>
        <dbReference type="EMBL" id="SCX97832.1"/>
    </source>
</evidence>
<dbReference type="PANTHER" id="PTHR10173">
    <property type="entry name" value="METHIONINE SULFOXIDE REDUCTASE"/>
    <property type="match status" value="1"/>
</dbReference>
<feature type="active site" description="Nucleophile" evidence="9">
    <location>
        <position position="120"/>
    </location>
</feature>
<dbReference type="GO" id="GO:0030091">
    <property type="term" value="P:protein repair"/>
    <property type="evidence" value="ECO:0007669"/>
    <property type="project" value="InterPro"/>
</dbReference>
<protein>
    <recommendedName>
        <fullName evidence="3 9">Peptide methionine sulfoxide reductase MsrB</fullName>
        <ecNumber evidence="2 9">1.8.4.12</ecNumber>
    </recommendedName>
    <alternativeName>
        <fullName evidence="8 9">Peptide-methionine (R)-S-oxide reductase</fullName>
    </alternativeName>
</protein>
<proteinExistence type="inferred from homology"/>
<evidence type="ECO:0000256" key="9">
    <source>
        <dbReference type="HAMAP-Rule" id="MF_01400"/>
    </source>
</evidence>
<evidence type="ECO:0000259" key="10">
    <source>
        <dbReference type="PROSITE" id="PS51790"/>
    </source>
</evidence>
<dbReference type="InterPro" id="IPR011057">
    <property type="entry name" value="Mss4-like_sf"/>
</dbReference>
<dbReference type="InterPro" id="IPR002579">
    <property type="entry name" value="Met_Sox_Rdtase_MsrB_dom"/>
</dbReference>
<feature type="binding site" evidence="9">
    <location>
        <position position="97"/>
    </location>
    <ligand>
        <name>Zn(2+)</name>
        <dbReference type="ChEBI" id="CHEBI:29105"/>
    </ligand>
</feature>
<reference evidence="12" key="1">
    <citation type="submission" date="2016-10" db="EMBL/GenBank/DDBJ databases">
        <authorList>
            <person name="Varghese N."/>
        </authorList>
    </citation>
    <scope>NUCLEOTIDE SEQUENCE [LARGE SCALE GENOMIC DNA]</scope>
    <source>
        <strain evidence="12">HL 19</strain>
    </source>
</reference>
<dbReference type="PANTHER" id="PTHR10173:SF52">
    <property type="entry name" value="METHIONINE-R-SULFOXIDE REDUCTASE B1"/>
    <property type="match status" value="1"/>
</dbReference>
<dbReference type="PATRIC" id="fig|381306.5.peg.878"/>
<evidence type="ECO:0000256" key="7">
    <source>
        <dbReference type="ARBA" id="ARBA00048488"/>
    </source>
</evidence>
<dbReference type="SUPFAM" id="SSF51316">
    <property type="entry name" value="Mss4-like"/>
    <property type="match status" value="1"/>
</dbReference>
<evidence type="ECO:0000256" key="2">
    <source>
        <dbReference type="ARBA" id="ARBA00012499"/>
    </source>
</evidence>
<dbReference type="HAMAP" id="MF_01400">
    <property type="entry name" value="MsrB"/>
    <property type="match status" value="1"/>
</dbReference>
<evidence type="ECO:0000256" key="5">
    <source>
        <dbReference type="ARBA" id="ARBA00022833"/>
    </source>
</evidence>
<dbReference type="EC" id="1.8.4.12" evidence="2 9"/>
<dbReference type="InterPro" id="IPR028427">
    <property type="entry name" value="Met_Sox_Rdtase_MsrB"/>
</dbReference>
<evidence type="ECO:0000256" key="6">
    <source>
        <dbReference type="ARBA" id="ARBA00023002"/>
    </source>
</evidence>
<sequence length="132" mass="14954">MNDPTRMTEKDWQERLTPEQYRVCRQGGTEPPFSGEHVHTKEPGTYRCVCCEAPLFHSDHKFDSGTGWPSFWTPVVDENLVTESDHSLGMVRTEARCARCDAHLGHVFEDGPAPTGLRYCINSVCLTLEPEE</sequence>
<keyword evidence="12" id="KW-1185">Reference proteome</keyword>
<dbReference type="STRING" id="381306.AN478_10610"/>
<dbReference type="RefSeq" id="WP_054966580.1">
    <property type="nucleotide sequence ID" value="NZ_FMUN01000002.1"/>
</dbReference>
<gene>
    <name evidence="9" type="primary">msrB</name>
    <name evidence="11" type="ORF">SAMN05661077_0912</name>
</gene>
<name>A0A0P9CSB7_9GAMM</name>
<feature type="binding site" evidence="9">
    <location>
        <position position="48"/>
    </location>
    <ligand>
        <name>Zn(2+)</name>
        <dbReference type="ChEBI" id="CHEBI:29105"/>
    </ligand>
</feature>
<accession>A0A0P9CSB7</accession>
<dbReference type="Gene3D" id="2.170.150.20">
    <property type="entry name" value="Peptide methionine sulfoxide reductase"/>
    <property type="match status" value="1"/>
</dbReference>
<comment type="cofactor">
    <cofactor evidence="9">
        <name>Zn(2+)</name>
        <dbReference type="ChEBI" id="CHEBI:29105"/>
    </cofactor>
    <text evidence="9">Binds 1 zinc ion per subunit. The zinc ion is important for the structural integrity of the protein.</text>
</comment>
<dbReference type="FunFam" id="2.170.150.20:FF:000001">
    <property type="entry name" value="Peptide methionine sulfoxide reductase MsrB"/>
    <property type="match status" value="1"/>
</dbReference>
<keyword evidence="5 9" id="KW-0862">Zinc</keyword>
<comment type="catalytic activity">
    <reaction evidence="7 9">
        <text>L-methionyl-[protein] + [thioredoxin]-disulfide + H2O = L-methionyl-(R)-S-oxide-[protein] + [thioredoxin]-dithiol</text>
        <dbReference type="Rhea" id="RHEA:24164"/>
        <dbReference type="Rhea" id="RHEA-COMP:10698"/>
        <dbReference type="Rhea" id="RHEA-COMP:10700"/>
        <dbReference type="Rhea" id="RHEA-COMP:12313"/>
        <dbReference type="Rhea" id="RHEA-COMP:12314"/>
        <dbReference type="ChEBI" id="CHEBI:15377"/>
        <dbReference type="ChEBI" id="CHEBI:16044"/>
        <dbReference type="ChEBI" id="CHEBI:29950"/>
        <dbReference type="ChEBI" id="CHEBI:45764"/>
        <dbReference type="ChEBI" id="CHEBI:50058"/>
        <dbReference type="EC" id="1.8.4.12"/>
    </reaction>
</comment>
<dbReference type="PROSITE" id="PS51790">
    <property type="entry name" value="MSRB"/>
    <property type="match status" value="1"/>
</dbReference>
<organism evidence="11 12">
    <name type="scientific">Thiohalorhabdus denitrificans</name>
    <dbReference type="NCBI Taxonomy" id="381306"/>
    <lineage>
        <taxon>Bacteria</taxon>
        <taxon>Pseudomonadati</taxon>
        <taxon>Pseudomonadota</taxon>
        <taxon>Gammaproteobacteria</taxon>
        <taxon>Thiohalorhabdales</taxon>
        <taxon>Thiohalorhabdaceae</taxon>
        <taxon>Thiohalorhabdus</taxon>
    </lineage>
</organism>
<dbReference type="AlphaFoldDB" id="A0A0P9CSB7"/>
<dbReference type="NCBIfam" id="TIGR00357">
    <property type="entry name" value="peptide-methionine (R)-S-oxide reductase MsrB"/>
    <property type="match status" value="1"/>
</dbReference>
<dbReference type="GO" id="GO:0033743">
    <property type="term" value="F:peptide-methionine (R)-S-oxide reductase activity"/>
    <property type="evidence" value="ECO:0007669"/>
    <property type="project" value="UniProtKB-UniRule"/>
</dbReference>
<keyword evidence="4 9" id="KW-0479">Metal-binding</keyword>
<comment type="similarity">
    <text evidence="1 9">Belongs to the MsrB Met sulfoxide reductase family.</text>
</comment>
<dbReference type="EMBL" id="FMUN01000002">
    <property type="protein sequence ID" value="SCX97832.1"/>
    <property type="molecule type" value="Genomic_DNA"/>
</dbReference>
<evidence type="ECO:0000256" key="1">
    <source>
        <dbReference type="ARBA" id="ARBA00007174"/>
    </source>
</evidence>
<dbReference type="GO" id="GO:0006979">
    <property type="term" value="P:response to oxidative stress"/>
    <property type="evidence" value="ECO:0007669"/>
    <property type="project" value="InterPro"/>
</dbReference>
<evidence type="ECO:0000256" key="4">
    <source>
        <dbReference type="ARBA" id="ARBA00022723"/>
    </source>
</evidence>
<dbReference type="OrthoDB" id="9785497at2"/>
<dbReference type="GO" id="GO:0008270">
    <property type="term" value="F:zinc ion binding"/>
    <property type="evidence" value="ECO:0007669"/>
    <property type="project" value="UniProtKB-UniRule"/>
</dbReference>
<dbReference type="Pfam" id="PF01641">
    <property type="entry name" value="SelR"/>
    <property type="match status" value="1"/>
</dbReference>
<evidence type="ECO:0000256" key="8">
    <source>
        <dbReference type="ARBA" id="ARBA00075819"/>
    </source>
</evidence>
<dbReference type="Proteomes" id="UP000183104">
    <property type="component" value="Unassembled WGS sequence"/>
</dbReference>
<feature type="domain" description="MsrB" evidence="10">
    <location>
        <begin position="9"/>
        <end position="131"/>
    </location>
</feature>
<evidence type="ECO:0000313" key="12">
    <source>
        <dbReference type="Proteomes" id="UP000183104"/>
    </source>
</evidence>
<feature type="binding site" evidence="9">
    <location>
        <position position="100"/>
    </location>
    <ligand>
        <name>Zn(2+)</name>
        <dbReference type="ChEBI" id="CHEBI:29105"/>
    </ligand>
</feature>
<feature type="binding site" evidence="9">
    <location>
        <position position="51"/>
    </location>
    <ligand>
        <name>Zn(2+)</name>
        <dbReference type="ChEBI" id="CHEBI:29105"/>
    </ligand>
</feature>